<comment type="caution">
    <text evidence="3">The sequence shown here is derived from an EMBL/GenBank/DDBJ whole genome shotgun (WGS) entry which is preliminary data.</text>
</comment>
<evidence type="ECO:0000256" key="2">
    <source>
        <dbReference type="SAM" id="SignalP"/>
    </source>
</evidence>
<keyword evidence="2" id="KW-0732">Signal</keyword>
<name>A0AA38NVC9_9AGAR</name>
<evidence type="ECO:0000313" key="4">
    <source>
        <dbReference type="Proteomes" id="UP001163846"/>
    </source>
</evidence>
<organism evidence="3 4">
    <name type="scientific">Lentinula raphanica</name>
    <dbReference type="NCBI Taxonomy" id="153919"/>
    <lineage>
        <taxon>Eukaryota</taxon>
        <taxon>Fungi</taxon>
        <taxon>Dikarya</taxon>
        <taxon>Basidiomycota</taxon>
        <taxon>Agaricomycotina</taxon>
        <taxon>Agaricomycetes</taxon>
        <taxon>Agaricomycetidae</taxon>
        <taxon>Agaricales</taxon>
        <taxon>Marasmiineae</taxon>
        <taxon>Omphalotaceae</taxon>
        <taxon>Lentinula</taxon>
    </lineage>
</organism>
<reference evidence="3" key="1">
    <citation type="submission" date="2022-08" db="EMBL/GenBank/DDBJ databases">
        <authorList>
            <consortium name="DOE Joint Genome Institute"/>
            <person name="Min B."/>
            <person name="Riley R."/>
            <person name="Sierra-Patev S."/>
            <person name="Naranjo-Ortiz M."/>
            <person name="Looney B."/>
            <person name="Konkel Z."/>
            <person name="Slot J.C."/>
            <person name="Sakamoto Y."/>
            <person name="Steenwyk J.L."/>
            <person name="Rokas A."/>
            <person name="Carro J."/>
            <person name="Camarero S."/>
            <person name="Ferreira P."/>
            <person name="Molpeceres G."/>
            <person name="Ruiz-Duenas F.J."/>
            <person name="Serrano A."/>
            <person name="Henrissat B."/>
            <person name="Drula E."/>
            <person name="Hughes K.W."/>
            <person name="Mata J.L."/>
            <person name="Ishikawa N.K."/>
            <person name="Vargas-Isla R."/>
            <person name="Ushijima S."/>
            <person name="Smith C.A."/>
            <person name="Ahrendt S."/>
            <person name="Andreopoulos W."/>
            <person name="He G."/>
            <person name="Labutti K."/>
            <person name="Lipzen A."/>
            <person name="Ng V."/>
            <person name="Sandor L."/>
            <person name="Barry K."/>
            <person name="Martinez A.T."/>
            <person name="Xiao Y."/>
            <person name="Gibbons J.G."/>
            <person name="Terashima K."/>
            <person name="Hibbett D.S."/>
            <person name="Grigoriev I.V."/>
        </authorList>
    </citation>
    <scope>NUCLEOTIDE SEQUENCE</scope>
    <source>
        <strain evidence="3">TFB9207</strain>
    </source>
</reference>
<dbReference type="Proteomes" id="UP001163846">
    <property type="component" value="Unassembled WGS sequence"/>
</dbReference>
<keyword evidence="4" id="KW-1185">Reference proteome</keyword>
<feature type="signal peptide" evidence="2">
    <location>
        <begin position="1"/>
        <end position="27"/>
    </location>
</feature>
<evidence type="ECO:0000256" key="1">
    <source>
        <dbReference type="SAM" id="MobiDB-lite"/>
    </source>
</evidence>
<sequence length="101" mass="10976">MVQNPTYYKFLALRLALVFIFLSGACGLPISTTEPVVPQAPPELPATNSFNEMSPHTRPEPPVNLAAKMAQNPAVKPQGGVHELFTKPVNIHPYLTDIGLI</sequence>
<protein>
    <submittedName>
        <fullName evidence="3">Uncharacterized protein</fullName>
    </submittedName>
</protein>
<dbReference type="AlphaFoldDB" id="A0AA38NVC9"/>
<feature type="chain" id="PRO_5041307316" evidence="2">
    <location>
        <begin position="28"/>
        <end position="101"/>
    </location>
</feature>
<evidence type="ECO:0000313" key="3">
    <source>
        <dbReference type="EMBL" id="KAJ3831304.1"/>
    </source>
</evidence>
<proteinExistence type="predicted"/>
<accession>A0AA38NVC9</accession>
<gene>
    <name evidence="3" type="ORF">F5878DRAFT_92143</name>
</gene>
<feature type="region of interest" description="Disordered" evidence="1">
    <location>
        <begin position="39"/>
        <end position="63"/>
    </location>
</feature>
<dbReference type="EMBL" id="MU807594">
    <property type="protein sequence ID" value="KAJ3831304.1"/>
    <property type="molecule type" value="Genomic_DNA"/>
</dbReference>